<comment type="caution">
    <text evidence="13">The sequence shown here is derived from an EMBL/GenBank/DDBJ whole genome shotgun (WGS) entry which is preliminary data.</text>
</comment>
<dbReference type="NCBIfam" id="TIGR01496">
    <property type="entry name" value="DHPS"/>
    <property type="match status" value="1"/>
</dbReference>
<protein>
    <recommendedName>
        <fullName evidence="6">Dihydropteroate synthase</fullName>
        <ecNumber evidence="5">2.5.1.15</ecNumber>
    </recommendedName>
    <alternativeName>
        <fullName evidence="11">Dihydropteroate pyrophosphorylase</fullName>
    </alternativeName>
</protein>
<dbReference type="InterPro" id="IPR006390">
    <property type="entry name" value="DHP_synth_dom"/>
</dbReference>
<keyword evidence="7 13" id="KW-0808">Transferase</keyword>
<comment type="cofactor">
    <cofactor evidence="2">
        <name>Mg(2+)</name>
        <dbReference type="ChEBI" id="CHEBI:18420"/>
    </cofactor>
</comment>
<evidence type="ECO:0000256" key="1">
    <source>
        <dbReference type="ARBA" id="ARBA00000012"/>
    </source>
</evidence>
<dbReference type="EC" id="2.5.1.15" evidence="5"/>
<dbReference type="PANTHER" id="PTHR20941">
    <property type="entry name" value="FOLATE SYNTHESIS PROTEINS"/>
    <property type="match status" value="1"/>
</dbReference>
<comment type="pathway">
    <text evidence="3">Cofactor biosynthesis; tetrahydrofolate biosynthesis; 7,8-dihydrofolate from 2-amino-4-hydroxy-6-hydroxymethyl-7,8-dihydropteridine diphosphate and 4-aminobenzoate: step 1/2.</text>
</comment>
<dbReference type="GO" id="GO:0004156">
    <property type="term" value="F:dihydropteroate synthase activity"/>
    <property type="evidence" value="ECO:0007669"/>
    <property type="project" value="UniProtKB-EC"/>
</dbReference>
<dbReference type="CDD" id="cd00739">
    <property type="entry name" value="DHPS"/>
    <property type="match status" value="1"/>
</dbReference>
<name>A0A7C4QTD7_9PLAN</name>
<comment type="similarity">
    <text evidence="4">Belongs to the DHPS family.</text>
</comment>
<reference evidence="13" key="1">
    <citation type="journal article" date="2020" name="mSystems">
        <title>Genome- and Community-Level Interaction Insights into Carbon Utilization and Element Cycling Functions of Hydrothermarchaeota in Hydrothermal Sediment.</title>
        <authorList>
            <person name="Zhou Z."/>
            <person name="Liu Y."/>
            <person name="Xu W."/>
            <person name="Pan J."/>
            <person name="Luo Z.H."/>
            <person name="Li M."/>
        </authorList>
    </citation>
    <scope>NUCLEOTIDE SEQUENCE [LARGE SCALE GENOMIC DNA]</scope>
    <source>
        <strain evidence="13">SpSt-508</strain>
    </source>
</reference>
<dbReference type="PROSITE" id="PS00793">
    <property type="entry name" value="DHPS_2"/>
    <property type="match status" value="1"/>
</dbReference>
<dbReference type="InterPro" id="IPR045031">
    <property type="entry name" value="DHP_synth-like"/>
</dbReference>
<dbReference type="PROSITE" id="PS50972">
    <property type="entry name" value="PTERIN_BINDING"/>
    <property type="match status" value="1"/>
</dbReference>
<dbReference type="GO" id="GO:0005829">
    <property type="term" value="C:cytosol"/>
    <property type="evidence" value="ECO:0007669"/>
    <property type="project" value="TreeGrafter"/>
</dbReference>
<evidence type="ECO:0000256" key="5">
    <source>
        <dbReference type="ARBA" id="ARBA00012458"/>
    </source>
</evidence>
<evidence type="ECO:0000256" key="3">
    <source>
        <dbReference type="ARBA" id="ARBA00004763"/>
    </source>
</evidence>
<dbReference type="SUPFAM" id="SSF51717">
    <property type="entry name" value="Dihydropteroate synthetase-like"/>
    <property type="match status" value="1"/>
</dbReference>
<evidence type="ECO:0000256" key="6">
    <source>
        <dbReference type="ARBA" id="ARBA00016919"/>
    </source>
</evidence>
<evidence type="ECO:0000256" key="2">
    <source>
        <dbReference type="ARBA" id="ARBA00001946"/>
    </source>
</evidence>
<evidence type="ECO:0000256" key="4">
    <source>
        <dbReference type="ARBA" id="ARBA00009503"/>
    </source>
</evidence>
<evidence type="ECO:0000256" key="11">
    <source>
        <dbReference type="ARBA" id="ARBA00030193"/>
    </source>
</evidence>
<dbReference type="InterPro" id="IPR000489">
    <property type="entry name" value="Pterin-binding_dom"/>
</dbReference>
<keyword evidence="8" id="KW-0479">Metal-binding</keyword>
<sequence>MGIVNVTPDSFSDGGQFLDVDAAVKHALQLAADGADILDIGGESTRPGALPVPLDEELRRVMPVIERLARETPLPLSIDTYKARVAAEALQAGAHIVNDISGLQFDPAMPQVCRDLEAGVVCMHIQGTPQTMQLAPRYDNVVQEVRDYFRARYCTLVAAGIRPEQLVWDPGIGFGKTAEHNLELLSHTAELRPFDRPLLIGHSRKRFLKRIVGREVDERLFATLGVSVALAAQGVDLLRVHDVAATRDALIAFETVFHRDARRM</sequence>
<evidence type="ECO:0000256" key="8">
    <source>
        <dbReference type="ARBA" id="ARBA00022723"/>
    </source>
</evidence>
<evidence type="ECO:0000259" key="12">
    <source>
        <dbReference type="PROSITE" id="PS50972"/>
    </source>
</evidence>
<evidence type="ECO:0000313" key="13">
    <source>
        <dbReference type="EMBL" id="HGT40948.1"/>
    </source>
</evidence>
<dbReference type="GO" id="GO:0046656">
    <property type="term" value="P:folic acid biosynthetic process"/>
    <property type="evidence" value="ECO:0007669"/>
    <property type="project" value="UniProtKB-KW"/>
</dbReference>
<evidence type="ECO:0000256" key="9">
    <source>
        <dbReference type="ARBA" id="ARBA00022842"/>
    </source>
</evidence>
<dbReference type="AlphaFoldDB" id="A0A7C4QTD7"/>
<feature type="domain" description="Pterin-binding" evidence="12">
    <location>
        <begin position="1"/>
        <end position="251"/>
    </location>
</feature>
<proteinExistence type="inferred from homology"/>
<dbReference type="PANTHER" id="PTHR20941:SF1">
    <property type="entry name" value="FOLIC ACID SYNTHESIS PROTEIN FOL1"/>
    <property type="match status" value="1"/>
</dbReference>
<keyword evidence="9" id="KW-0460">Magnesium</keyword>
<dbReference type="InterPro" id="IPR011005">
    <property type="entry name" value="Dihydropteroate_synth-like_sf"/>
</dbReference>
<dbReference type="EMBL" id="DSVQ01000019">
    <property type="protein sequence ID" value="HGT40948.1"/>
    <property type="molecule type" value="Genomic_DNA"/>
</dbReference>
<gene>
    <name evidence="13" type="primary">folP</name>
    <name evidence="13" type="ORF">ENS64_17015</name>
</gene>
<dbReference type="GO" id="GO:0046872">
    <property type="term" value="F:metal ion binding"/>
    <property type="evidence" value="ECO:0007669"/>
    <property type="project" value="UniProtKB-KW"/>
</dbReference>
<dbReference type="GO" id="GO:0046654">
    <property type="term" value="P:tetrahydrofolate biosynthetic process"/>
    <property type="evidence" value="ECO:0007669"/>
    <property type="project" value="TreeGrafter"/>
</dbReference>
<evidence type="ECO:0000256" key="7">
    <source>
        <dbReference type="ARBA" id="ARBA00022679"/>
    </source>
</evidence>
<dbReference type="Pfam" id="PF00809">
    <property type="entry name" value="Pterin_bind"/>
    <property type="match status" value="1"/>
</dbReference>
<comment type="catalytic activity">
    <reaction evidence="1">
        <text>(7,8-dihydropterin-6-yl)methyl diphosphate + 4-aminobenzoate = 7,8-dihydropteroate + diphosphate</text>
        <dbReference type="Rhea" id="RHEA:19949"/>
        <dbReference type="ChEBI" id="CHEBI:17836"/>
        <dbReference type="ChEBI" id="CHEBI:17839"/>
        <dbReference type="ChEBI" id="CHEBI:33019"/>
        <dbReference type="ChEBI" id="CHEBI:72950"/>
        <dbReference type="EC" id="2.5.1.15"/>
    </reaction>
</comment>
<evidence type="ECO:0000256" key="10">
    <source>
        <dbReference type="ARBA" id="ARBA00022909"/>
    </source>
</evidence>
<keyword evidence="10" id="KW-0289">Folate biosynthesis</keyword>
<accession>A0A7C4QTD7</accession>
<dbReference type="Gene3D" id="3.20.20.20">
    <property type="entry name" value="Dihydropteroate synthase-like"/>
    <property type="match status" value="1"/>
</dbReference>
<dbReference type="FunFam" id="3.20.20.20:FF:000006">
    <property type="entry name" value="Dihydropteroate synthase"/>
    <property type="match status" value="1"/>
</dbReference>
<organism evidence="13">
    <name type="scientific">Schlesneria paludicola</name>
    <dbReference type="NCBI Taxonomy" id="360056"/>
    <lineage>
        <taxon>Bacteria</taxon>
        <taxon>Pseudomonadati</taxon>
        <taxon>Planctomycetota</taxon>
        <taxon>Planctomycetia</taxon>
        <taxon>Planctomycetales</taxon>
        <taxon>Planctomycetaceae</taxon>
        <taxon>Schlesneria</taxon>
    </lineage>
</organism>